<evidence type="ECO:0000256" key="3">
    <source>
        <dbReference type="ARBA" id="ARBA00022691"/>
    </source>
</evidence>
<dbReference type="PANTHER" id="PTHR22807:SF34">
    <property type="entry name" value="TRNA (CYTOSINE(72)-C(5))-METHYLTRANSFERASE NSUN6"/>
    <property type="match status" value="1"/>
</dbReference>
<keyword evidence="2 5" id="KW-0808">Transferase</keyword>
<feature type="binding site" evidence="5">
    <location>
        <position position="345"/>
    </location>
    <ligand>
        <name>S-adenosyl-L-methionine</name>
        <dbReference type="ChEBI" id="CHEBI:59789"/>
    </ligand>
</feature>
<keyword evidence="1 5" id="KW-0489">Methyltransferase</keyword>
<dbReference type="SUPFAM" id="SSF53335">
    <property type="entry name" value="S-adenosyl-L-methionine-dependent methyltransferases"/>
    <property type="match status" value="1"/>
</dbReference>
<protein>
    <recommendedName>
        <fullName evidence="6">SAM-dependent MTase RsmB/NOP-type domain-containing protein</fullName>
    </recommendedName>
</protein>
<feature type="binding site" evidence="5">
    <location>
        <position position="318"/>
    </location>
    <ligand>
        <name>S-adenosyl-L-methionine</name>
        <dbReference type="ChEBI" id="CHEBI:59789"/>
    </ligand>
</feature>
<dbReference type="InParanoid" id="A0A1Z5KBE7"/>
<keyword evidence="4 5" id="KW-0694">RNA-binding</keyword>
<dbReference type="Pfam" id="PF01189">
    <property type="entry name" value="Methyltr_RsmB-F"/>
    <property type="match status" value="1"/>
</dbReference>
<feature type="binding site" evidence="5">
    <location>
        <begin position="294"/>
        <end position="300"/>
    </location>
    <ligand>
        <name>S-adenosyl-L-methionine</name>
        <dbReference type="ChEBI" id="CHEBI:59789"/>
    </ligand>
</feature>
<reference evidence="7 8" key="1">
    <citation type="journal article" date="2015" name="Plant Cell">
        <title>Oil accumulation by the oleaginous diatom Fistulifera solaris as revealed by the genome and transcriptome.</title>
        <authorList>
            <person name="Tanaka T."/>
            <person name="Maeda Y."/>
            <person name="Veluchamy A."/>
            <person name="Tanaka M."/>
            <person name="Abida H."/>
            <person name="Marechal E."/>
            <person name="Bowler C."/>
            <person name="Muto M."/>
            <person name="Sunaga Y."/>
            <person name="Tanaka M."/>
            <person name="Yoshino T."/>
            <person name="Taniguchi T."/>
            <person name="Fukuda Y."/>
            <person name="Nemoto M."/>
            <person name="Matsumoto M."/>
            <person name="Wong P.S."/>
            <person name="Aburatani S."/>
            <person name="Fujibuchi W."/>
        </authorList>
    </citation>
    <scope>NUCLEOTIDE SEQUENCE [LARGE SCALE GENOMIC DNA]</scope>
    <source>
        <strain evidence="7 8">JPCC DA0580</strain>
    </source>
</reference>
<name>A0A1Z5KBE7_FISSO</name>
<dbReference type="GO" id="GO:0008173">
    <property type="term" value="F:RNA methyltransferase activity"/>
    <property type="evidence" value="ECO:0007669"/>
    <property type="project" value="InterPro"/>
</dbReference>
<evidence type="ECO:0000256" key="4">
    <source>
        <dbReference type="ARBA" id="ARBA00022884"/>
    </source>
</evidence>
<dbReference type="GO" id="GO:0001510">
    <property type="term" value="P:RNA methylation"/>
    <property type="evidence" value="ECO:0007669"/>
    <property type="project" value="InterPro"/>
</dbReference>
<evidence type="ECO:0000256" key="1">
    <source>
        <dbReference type="ARBA" id="ARBA00022603"/>
    </source>
</evidence>
<evidence type="ECO:0000256" key="5">
    <source>
        <dbReference type="PROSITE-ProRule" id="PRU01023"/>
    </source>
</evidence>
<dbReference type="PROSITE" id="PS51686">
    <property type="entry name" value="SAM_MT_RSMB_NOP"/>
    <property type="match status" value="1"/>
</dbReference>
<evidence type="ECO:0000313" key="8">
    <source>
        <dbReference type="Proteomes" id="UP000198406"/>
    </source>
</evidence>
<dbReference type="PANTHER" id="PTHR22807">
    <property type="entry name" value="NOP2 YEAST -RELATED NOL1/NOP2/FMU SUN DOMAIN-CONTAINING"/>
    <property type="match status" value="1"/>
</dbReference>
<evidence type="ECO:0000256" key="2">
    <source>
        <dbReference type="ARBA" id="ARBA00022679"/>
    </source>
</evidence>
<dbReference type="Gene3D" id="3.40.50.150">
    <property type="entry name" value="Vaccinia Virus protein VP39"/>
    <property type="match status" value="1"/>
</dbReference>
<dbReference type="InterPro" id="IPR015947">
    <property type="entry name" value="PUA-like_sf"/>
</dbReference>
<gene>
    <name evidence="7" type="ORF">FisN_12Hh185</name>
</gene>
<feature type="domain" description="SAM-dependent MTase RsmB/NOP-type" evidence="6">
    <location>
        <begin position="195"/>
        <end position="408"/>
    </location>
</feature>
<dbReference type="InterPro" id="IPR036974">
    <property type="entry name" value="PUA_sf"/>
</dbReference>
<sequence>MKDQNAENTSSFVLYSLDQFQVSISDEVKEHLTRPLQNLYAIHEEAVEHFQRMMDAMKRPPLQSVCRVNLIQSSRDQVMEGIRESLQKWIVSRGGDPEQMKVRVRPHPQLHDTIVVDVIPKDTSATLGKLIMPPNHTDMTLFPHWPTREQLGWPMSHRAILCDRLCGEAVLRGSDIFVRGILMADAGIVTGEVVAVYAHLGDVRKIARGRKMEEYRGECLFLGLGTACCSRVDMFRLESGLGVTMSPFPWDRAGPSMPPLSGILPHVMMPQNLPSIVVTHALQPEQNDTILDMCSAPGGKSLHLASWTKDQATIVACDRSRSKMIAADETFRQAGATCITPLALDTTSCVLQLSQDVERKTVQQILSSAKPSTKDSLLHVKGFYPGSFDRILTWSLTQSISDDLSNKL</sequence>
<dbReference type="PROSITE" id="PS50890">
    <property type="entry name" value="PUA"/>
    <property type="match status" value="1"/>
</dbReference>
<evidence type="ECO:0000259" key="6">
    <source>
        <dbReference type="PROSITE" id="PS51686"/>
    </source>
</evidence>
<dbReference type="InterPro" id="IPR049560">
    <property type="entry name" value="MeTrfase_RsmB-F_NOP2_cat"/>
</dbReference>
<dbReference type="AlphaFoldDB" id="A0A1Z5KBE7"/>
<dbReference type="InterPro" id="IPR001678">
    <property type="entry name" value="MeTrfase_RsmB-F_NOP2_dom"/>
</dbReference>
<comment type="caution">
    <text evidence="7">The sequence shown here is derived from an EMBL/GenBank/DDBJ whole genome shotgun (WGS) entry which is preliminary data.</text>
</comment>
<dbReference type="EMBL" id="BDSP01000203">
    <property type="protein sequence ID" value="GAX23613.1"/>
    <property type="molecule type" value="Genomic_DNA"/>
</dbReference>
<dbReference type="GO" id="GO:0003723">
    <property type="term" value="F:RNA binding"/>
    <property type="evidence" value="ECO:0007669"/>
    <property type="project" value="UniProtKB-UniRule"/>
</dbReference>
<keyword evidence="3 5" id="KW-0949">S-adenosyl-L-methionine</keyword>
<dbReference type="Proteomes" id="UP000198406">
    <property type="component" value="Unassembled WGS sequence"/>
</dbReference>
<organism evidence="7 8">
    <name type="scientific">Fistulifera solaris</name>
    <name type="common">Oleaginous diatom</name>
    <dbReference type="NCBI Taxonomy" id="1519565"/>
    <lineage>
        <taxon>Eukaryota</taxon>
        <taxon>Sar</taxon>
        <taxon>Stramenopiles</taxon>
        <taxon>Ochrophyta</taxon>
        <taxon>Bacillariophyta</taxon>
        <taxon>Bacillariophyceae</taxon>
        <taxon>Bacillariophycidae</taxon>
        <taxon>Naviculales</taxon>
        <taxon>Naviculaceae</taxon>
        <taxon>Fistulifera</taxon>
    </lineage>
</organism>
<keyword evidence="8" id="KW-1185">Reference proteome</keyword>
<accession>A0A1Z5KBE7</accession>
<dbReference type="SUPFAM" id="SSF88697">
    <property type="entry name" value="PUA domain-like"/>
    <property type="match status" value="1"/>
</dbReference>
<comment type="caution">
    <text evidence="5">Lacks conserved residue(s) required for the propagation of feature annotation.</text>
</comment>
<evidence type="ECO:0000313" key="7">
    <source>
        <dbReference type="EMBL" id="GAX23613.1"/>
    </source>
</evidence>
<dbReference type="OrthoDB" id="260824at2759"/>
<dbReference type="Gene3D" id="2.30.130.10">
    <property type="entry name" value="PUA domain"/>
    <property type="match status" value="1"/>
</dbReference>
<dbReference type="InterPro" id="IPR029063">
    <property type="entry name" value="SAM-dependent_MTases_sf"/>
</dbReference>
<dbReference type="InterPro" id="IPR023267">
    <property type="entry name" value="RCMT"/>
</dbReference>
<comment type="similarity">
    <text evidence="5">Belongs to the class I-like SAM-binding methyltransferase superfamily. RsmB/NOP family.</text>
</comment>
<proteinExistence type="inferred from homology"/>